<organism evidence="2 3">
    <name type="scientific">Sphingomonas populi</name>
    <dbReference type="NCBI Taxonomy" id="2484750"/>
    <lineage>
        <taxon>Bacteria</taxon>
        <taxon>Pseudomonadati</taxon>
        <taxon>Pseudomonadota</taxon>
        <taxon>Alphaproteobacteria</taxon>
        <taxon>Sphingomonadales</taxon>
        <taxon>Sphingomonadaceae</taxon>
        <taxon>Sphingomonas</taxon>
    </lineage>
</organism>
<reference evidence="2 3" key="1">
    <citation type="submission" date="2019-02" db="EMBL/GenBank/DDBJ databases">
        <authorList>
            <person name="Li Y."/>
        </authorList>
    </citation>
    <scope>NUCLEOTIDE SEQUENCE [LARGE SCALE GENOMIC DNA]</scope>
    <source>
        <strain evidence="2 3">3-7</strain>
    </source>
</reference>
<dbReference type="EMBL" id="SGIS01000092">
    <property type="protein sequence ID" value="RZF59087.1"/>
    <property type="molecule type" value="Genomic_DNA"/>
</dbReference>
<name>A0A4Q6XRG9_9SPHN</name>
<protein>
    <submittedName>
        <fullName evidence="2">Uncharacterized protein</fullName>
    </submittedName>
</protein>
<dbReference type="AlphaFoldDB" id="A0A4Q6XRG9"/>
<evidence type="ECO:0000256" key="1">
    <source>
        <dbReference type="SAM" id="MobiDB-lite"/>
    </source>
</evidence>
<comment type="caution">
    <text evidence="2">The sequence shown here is derived from an EMBL/GenBank/DDBJ whole genome shotgun (WGS) entry which is preliminary data.</text>
</comment>
<evidence type="ECO:0000313" key="3">
    <source>
        <dbReference type="Proteomes" id="UP000292085"/>
    </source>
</evidence>
<keyword evidence="3" id="KW-1185">Reference proteome</keyword>
<evidence type="ECO:0000313" key="2">
    <source>
        <dbReference type="EMBL" id="RZF59087.1"/>
    </source>
</evidence>
<dbReference type="RefSeq" id="WP_130160499.1">
    <property type="nucleotide sequence ID" value="NZ_SGIS01000092.1"/>
</dbReference>
<dbReference type="Proteomes" id="UP000292085">
    <property type="component" value="Unassembled WGS sequence"/>
</dbReference>
<accession>A0A4Q6XRG9</accession>
<sequence length="146" mass="16879">MIALMIMVLASQPLLTASEAPNTARLLGELFQLSDEYRQCLILDKSRPLELRDTYFAEGGRSAENLDLMLSDRQDRLLKRLIKRGKSKEIIEAIERVEYIQVNDEKCRDFDPYYGPALTKLEELERSAGAEPDGVQVRSRPQHWRR</sequence>
<proteinExistence type="predicted"/>
<feature type="region of interest" description="Disordered" evidence="1">
    <location>
        <begin position="127"/>
        <end position="146"/>
    </location>
</feature>
<gene>
    <name evidence="2" type="ORF">EWE75_23625</name>
</gene>